<dbReference type="RefSeq" id="WP_354435056.1">
    <property type="nucleotide sequence ID" value="NZ_JBEPLY010000012.1"/>
</dbReference>
<evidence type="ECO:0000313" key="3">
    <source>
        <dbReference type="Proteomes" id="UP001549164"/>
    </source>
</evidence>
<comment type="caution">
    <text evidence="2">The sequence shown here is derived from an EMBL/GenBank/DDBJ whole genome shotgun (WGS) entry which is preliminary data.</text>
</comment>
<gene>
    <name evidence="2" type="ORF">ABID12_003187</name>
</gene>
<dbReference type="SUPFAM" id="SSF69618">
    <property type="entry name" value="HemD-like"/>
    <property type="match status" value="1"/>
</dbReference>
<dbReference type="InterPro" id="IPR039793">
    <property type="entry name" value="UROS/Hem4"/>
</dbReference>
<accession>A0ABV2IEL2</accession>
<evidence type="ECO:0000313" key="2">
    <source>
        <dbReference type="EMBL" id="MET3601231.1"/>
    </source>
</evidence>
<dbReference type="GO" id="GO:0004852">
    <property type="term" value="F:uroporphyrinogen-III synthase activity"/>
    <property type="evidence" value="ECO:0007669"/>
    <property type="project" value="UniProtKB-EC"/>
</dbReference>
<dbReference type="NCBIfam" id="NF006621">
    <property type="entry name" value="PRK09189.1"/>
    <property type="match status" value="1"/>
</dbReference>
<protein>
    <submittedName>
        <fullName evidence="2">Uroporphyrinogen-III synthase</fullName>
        <ecNumber evidence="2">4.2.1.75</ecNumber>
    </submittedName>
</protein>
<dbReference type="Gene3D" id="3.40.50.10090">
    <property type="match status" value="2"/>
</dbReference>
<feature type="domain" description="Tetrapyrrole biosynthesis uroporphyrinogen III synthase" evidence="1">
    <location>
        <begin position="17"/>
        <end position="235"/>
    </location>
</feature>
<dbReference type="InterPro" id="IPR036108">
    <property type="entry name" value="4pyrrol_syn_uPrphyn_synt_sf"/>
</dbReference>
<dbReference type="CDD" id="cd06578">
    <property type="entry name" value="HemD"/>
    <property type="match status" value="1"/>
</dbReference>
<keyword evidence="2" id="KW-0456">Lyase</keyword>
<dbReference type="InterPro" id="IPR003754">
    <property type="entry name" value="4pyrrol_synth_uPrphyn_synth"/>
</dbReference>
<name>A0ABV2IEL2_9HYPH</name>
<dbReference type="PANTHER" id="PTHR12390">
    <property type="entry name" value="UROPORPHYRINOGEN III SYNTHASE"/>
    <property type="match status" value="1"/>
</dbReference>
<proteinExistence type="predicted"/>
<keyword evidence="3" id="KW-1185">Reference proteome</keyword>
<reference evidence="2 3" key="1">
    <citation type="submission" date="2024-06" db="EMBL/GenBank/DDBJ databases">
        <title>Genomic Encyclopedia of Type Strains, Phase IV (KMG-IV): sequencing the most valuable type-strain genomes for metagenomic binning, comparative biology and taxonomic classification.</title>
        <authorList>
            <person name="Goeker M."/>
        </authorList>
    </citation>
    <scope>NUCLEOTIDE SEQUENCE [LARGE SCALE GENOMIC DNA]</scope>
    <source>
        <strain evidence="2 3">DSM 28102</strain>
    </source>
</reference>
<dbReference type="Pfam" id="PF02602">
    <property type="entry name" value="HEM4"/>
    <property type="match status" value="1"/>
</dbReference>
<evidence type="ECO:0000259" key="1">
    <source>
        <dbReference type="Pfam" id="PF02602"/>
    </source>
</evidence>
<sequence>MRVLVTRPEAKAARTCARLEAMGHQAFQLPLFQPVHAEGAARSSMESSHWSALAVTSTEALHDVVAERDATSMKDRPLFAVGKKTAEAARKAGFTRVIEGSGNGERLAETIAASDFDRNAPLLYLAGCPRAPFFEQALERLKVDFETVTVYVMQPAINVPAQAETLLKKAKPDAVLFYSTAGASRFFDLVRCELMAEFGLHPQFLCLSAAVAAAIPEAMSSVVRIAETPDETSLLALLN</sequence>
<dbReference type="PANTHER" id="PTHR12390:SF0">
    <property type="entry name" value="UROPORPHYRINOGEN-III SYNTHASE"/>
    <property type="match status" value="1"/>
</dbReference>
<dbReference type="Proteomes" id="UP001549164">
    <property type="component" value="Unassembled WGS sequence"/>
</dbReference>
<dbReference type="EMBL" id="JBEPLY010000012">
    <property type="protein sequence ID" value="MET3601231.1"/>
    <property type="molecule type" value="Genomic_DNA"/>
</dbReference>
<organism evidence="2 3">
    <name type="scientific">Martelella mangrovi</name>
    <dbReference type="NCBI Taxonomy" id="1397477"/>
    <lineage>
        <taxon>Bacteria</taxon>
        <taxon>Pseudomonadati</taxon>
        <taxon>Pseudomonadota</taxon>
        <taxon>Alphaproteobacteria</taxon>
        <taxon>Hyphomicrobiales</taxon>
        <taxon>Aurantimonadaceae</taxon>
        <taxon>Martelella</taxon>
    </lineage>
</organism>
<dbReference type="EC" id="4.2.1.75" evidence="2"/>